<keyword evidence="12" id="KW-1262">Eukaryotic host gene expression shutoff by virus</keyword>
<evidence type="ECO:0000256" key="8">
    <source>
        <dbReference type="ARBA" id="ARBA00022921"/>
    </source>
</evidence>
<evidence type="ECO:0000256" key="2">
    <source>
        <dbReference type="ARBA" id="ARBA00022481"/>
    </source>
</evidence>
<evidence type="ECO:0000313" key="15">
    <source>
        <dbReference type="EMBL" id="ADP30825.1"/>
    </source>
</evidence>
<organism evidence="15 16">
    <name type="scientific">South Polar skua adenovirus 1</name>
    <dbReference type="NCBI Taxonomy" id="2848087"/>
    <lineage>
        <taxon>Viruses</taxon>
        <taxon>Varidnaviria</taxon>
        <taxon>Bamfordvirae</taxon>
        <taxon>Preplasmiviricota</taxon>
        <taxon>Polisuviricotina</taxon>
        <taxon>Pharingeaviricetes</taxon>
        <taxon>Rowavirales</taxon>
        <taxon>Adenoviridae</taxon>
        <taxon>Siadenovirus</taxon>
        <taxon>Siadenovirus stercorariidae</taxon>
        <taxon>Skua siadenovirus A</taxon>
    </lineage>
</organism>
<keyword evidence="11" id="KW-1035">Host cytoplasm</keyword>
<evidence type="ECO:0000256" key="7">
    <source>
        <dbReference type="ARBA" id="ARBA00022884"/>
    </source>
</evidence>
<keyword evidence="8" id="KW-0426">Late protein</keyword>
<keyword evidence="16" id="KW-1185">Reference proteome</keyword>
<keyword evidence="9" id="KW-1190">Host gene expression shutoff by virus</keyword>
<dbReference type="OrthoDB" id="2556at10239"/>
<feature type="region of interest" description="Disordered" evidence="14">
    <location>
        <begin position="1"/>
        <end position="26"/>
    </location>
</feature>
<evidence type="ECO:0000256" key="10">
    <source>
        <dbReference type="ARBA" id="ARBA00023186"/>
    </source>
</evidence>
<evidence type="ECO:0000256" key="9">
    <source>
        <dbReference type="ARBA" id="ARBA00022995"/>
    </source>
</evidence>
<dbReference type="EMBL" id="HM585353">
    <property type="protein sequence ID" value="ADP30825.1"/>
    <property type="molecule type" value="Genomic_DNA"/>
</dbReference>
<dbReference type="InterPro" id="IPR003381">
    <property type="entry name" value="L4"/>
</dbReference>
<dbReference type="Proteomes" id="UP000169712">
    <property type="component" value="Segment"/>
</dbReference>
<keyword evidence="6" id="KW-1193">Eukaryotic host translation shutoff by virus</keyword>
<dbReference type="GO" id="GO:0039704">
    <property type="term" value="P:viral translational shunt"/>
    <property type="evidence" value="ECO:0007669"/>
    <property type="project" value="InterPro"/>
</dbReference>
<evidence type="ECO:0000256" key="6">
    <source>
        <dbReference type="ARBA" id="ARBA00022809"/>
    </source>
</evidence>
<evidence type="ECO:0000256" key="1">
    <source>
        <dbReference type="ARBA" id="ARBA00022448"/>
    </source>
</evidence>
<keyword evidence="3" id="KW-0597">Phosphoprotein</keyword>
<evidence type="ECO:0000256" key="5">
    <source>
        <dbReference type="ARBA" id="ARBA00022586"/>
    </source>
</evidence>
<feature type="compositionally biased region" description="Basic and acidic residues" evidence="14">
    <location>
        <begin position="671"/>
        <end position="698"/>
    </location>
</feature>
<reference evidence="15 16" key="1">
    <citation type="journal article" date="2012" name="Virology">
        <title>Full genome analysis of a novel adenovirus from the South Polar skua (Catharacta maccormicki) in Antarctica.</title>
        <authorList>
            <person name="Park Y.M."/>
            <person name="Kim J.H."/>
            <person name="Gu S.H."/>
            <person name="Lee S.Y."/>
            <person name="Lee M.G."/>
            <person name="Kang Y.K."/>
            <person name="Kang S.H."/>
            <person name="Kim H.J."/>
            <person name="Song J.W."/>
        </authorList>
    </citation>
    <scope>NUCLEOTIDE SEQUENCE [LARGE SCALE GENOMIC DNA]</scope>
    <source>
        <strain evidence="15">T03</strain>
    </source>
</reference>
<dbReference type="GO" id="GO:0003723">
    <property type="term" value="F:RNA binding"/>
    <property type="evidence" value="ECO:0007669"/>
    <property type="project" value="UniProtKB-KW"/>
</dbReference>
<evidence type="ECO:0000256" key="14">
    <source>
        <dbReference type="SAM" id="MobiDB-lite"/>
    </source>
</evidence>
<dbReference type="RefSeq" id="YP_004935942.1">
    <property type="nucleotide sequence ID" value="NC_016437.1"/>
</dbReference>
<protein>
    <submittedName>
        <fullName evidence="15">100K</fullName>
    </submittedName>
</protein>
<accession>G9B6K9</accession>
<keyword evidence="2" id="KW-0488">Methylation</keyword>
<evidence type="ECO:0000256" key="12">
    <source>
        <dbReference type="ARBA" id="ARBA00023247"/>
    </source>
</evidence>
<feature type="region of interest" description="Disordered" evidence="14">
    <location>
        <begin position="652"/>
        <end position="698"/>
    </location>
</feature>
<dbReference type="GO" id="GO:0039657">
    <property type="term" value="P:symbiont-mediated suppression of host gene expression"/>
    <property type="evidence" value="ECO:0007669"/>
    <property type="project" value="UniProtKB-KW"/>
</dbReference>
<proteinExistence type="predicted"/>
<keyword evidence="13" id="KW-1075">Inhibition of eukaryotic host translation factors by virus</keyword>
<evidence type="ECO:0000256" key="3">
    <source>
        <dbReference type="ARBA" id="ARBA00022553"/>
    </source>
</evidence>
<evidence type="ECO:0000256" key="13">
    <source>
        <dbReference type="ARBA" id="ARBA00023325"/>
    </source>
</evidence>
<dbReference type="KEGG" id="vg:11467759"/>
<keyword evidence="4" id="KW-0945">Host-virus interaction</keyword>
<evidence type="ECO:0000256" key="11">
    <source>
        <dbReference type="ARBA" id="ARBA00023200"/>
    </source>
</evidence>
<sequence length="698" mass="80684">MASVEELPSTMPEAPSLTSVEEENSQLNLQLELTEEKATQSDLTKEIAEDLKAVSENDSDVEDNAADYSSGEFGENAFSIHLQRQALLCKFALQAKYKYLPESVSKIGAAFEEFIFNPYTEEDKKQQEPRLNFYPPFCVPECTANYYSFFSILSLPYSCCANRTGTKKLKELQLISKYESLPEFDEGLFTVSEALGSEVTATDSLPRTTRLVTLDADYERLITMKSKLRHVTRFAYPALNLPPKIHKVLIENLFKPYQTGKEAEEEVDYVFTVPMLAALLKISDEQANEKIVEFRKNLLKAIQYLAVLKMMEKYFRNAGFIKKMQEILHYTFHHGFVRLIGHVTGQNLSRFITYHCMTFENRNNNCNLQSTLDLNDGEDYMVDSIFLFLVLTWQTVMGIWQQNLSTKNMSQLERLLMVRGVELVYCKTADEMAEKIAVWISDDDVIIKIFQEHLPDFISQTQINNFRQFILARSNIAGGLVPAMIKDFVPVDFKESSPLLWSHVYLLQLSYYLYRHGDYMQIFFINDGEFKSPDNEVFCNCNLCAPHRTPMYNSALHNEILAIDTFDFFVPTKDGKSGERVTLSAGMWANKYLNHFVQEEFFPFDVYKYLDYPEKFHKQPTACVITKPDILSTIKFVQQKREKFLLEKGSGIYLDPDTGDNLSDAKFPPQSREKDSRKYSSKRRTEQKIKQKEEEDSR</sequence>
<dbReference type="GO" id="GO:0039606">
    <property type="term" value="P:symbiont-mediated suppression of host translation initiation"/>
    <property type="evidence" value="ECO:0007669"/>
    <property type="project" value="UniProtKB-KW"/>
</dbReference>
<keyword evidence="5" id="KW-1155">Translational shunt</keyword>
<evidence type="ECO:0000256" key="4">
    <source>
        <dbReference type="ARBA" id="ARBA00022581"/>
    </source>
</evidence>
<name>G9B6K9_9ADEN</name>
<keyword evidence="1" id="KW-0813">Transport</keyword>
<dbReference type="GeneID" id="11467759"/>
<evidence type="ECO:0000313" key="16">
    <source>
        <dbReference type="Proteomes" id="UP000169712"/>
    </source>
</evidence>
<keyword evidence="7" id="KW-0694">RNA-binding</keyword>
<dbReference type="Pfam" id="PF02438">
    <property type="entry name" value="Adeno_100"/>
    <property type="match status" value="1"/>
</dbReference>
<keyword evidence="10" id="KW-0143">Chaperone</keyword>